<comment type="catalytic activity">
    <reaction evidence="7">
        <text>all-trans-zeaxanthin + 2 O2 = 4,9-dimethyldodeca-2,4,6,8,10-pentaenedial + 2 (3R)-hydroxy-beta-ionone</text>
        <dbReference type="Rhea" id="RHEA:26393"/>
        <dbReference type="ChEBI" id="CHEBI:15379"/>
        <dbReference type="ChEBI" id="CHEBI:27547"/>
        <dbReference type="ChEBI" id="CHEBI:53171"/>
        <dbReference type="ChEBI" id="CHEBI:53173"/>
        <dbReference type="EC" id="1.14.99.n4"/>
    </reaction>
</comment>
<gene>
    <name evidence="10" type="ORF">SAY86_007268</name>
</gene>
<feature type="binding site" evidence="8">
    <location>
        <position position="355"/>
    </location>
    <ligand>
        <name>Fe cation</name>
        <dbReference type="ChEBI" id="CHEBI:24875"/>
        <note>catalytic</note>
    </ligand>
</feature>
<accession>A0AAN7LEQ0</accession>
<dbReference type="EMBL" id="JAXQNO010000015">
    <property type="protein sequence ID" value="KAK4782894.1"/>
    <property type="molecule type" value="Genomic_DNA"/>
</dbReference>
<keyword evidence="5 8" id="KW-0408">Iron</keyword>
<proteinExistence type="inferred from homology"/>
<name>A0AAN7LEQ0_TRANT</name>
<comment type="cofactor">
    <cofactor evidence="8">
        <name>Fe(2+)</name>
        <dbReference type="ChEBI" id="CHEBI:29033"/>
    </cofactor>
    <text evidence="8">Binds 1 Fe(2+) ion per subunit.</text>
</comment>
<evidence type="ECO:0000313" key="10">
    <source>
        <dbReference type="EMBL" id="KAK4782894.1"/>
    </source>
</evidence>
<evidence type="ECO:0000256" key="6">
    <source>
        <dbReference type="ARBA" id="ARBA00039084"/>
    </source>
</evidence>
<dbReference type="GO" id="GO:0010436">
    <property type="term" value="F:carotenoid dioxygenase activity"/>
    <property type="evidence" value="ECO:0007669"/>
    <property type="project" value="TreeGrafter"/>
</dbReference>
<dbReference type="Proteomes" id="UP001346149">
    <property type="component" value="Unassembled WGS sequence"/>
</dbReference>
<protein>
    <recommendedName>
        <fullName evidence="6">carotenoid 9,10-dioxygenase</fullName>
        <ecNumber evidence="6">1.14.99.n4</ecNumber>
    </recommendedName>
</protein>
<dbReference type="PANTHER" id="PTHR10543:SF89">
    <property type="entry name" value="CAROTENOID 9,10(9',10')-CLEAVAGE DIOXYGENASE 1"/>
    <property type="match status" value="1"/>
</dbReference>
<dbReference type="InterPro" id="IPR004294">
    <property type="entry name" value="Carotenoid_Oase"/>
</dbReference>
<dbReference type="PANTHER" id="PTHR10543">
    <property type="entry name" value="BETA-CAROTENE DIOXYGENASE"/>
    <property type="match status" value="1"/>
</dbReference>
<feature type="binding site" evidence="8">
    <location>
        <position position="306"/>
    </location>
    <ligand>
        <name>Fe cation</name>
        <dbReference type="ChEBI" id="CHEBI:24875"/>
        <note>catalytic</note>
    </ligand>
</feature>
<comment type="similarity">
    <text evidence="1">Belongs to the carotenoid oxygenase family.</text>
</comment>
<evidence type="ECO:0000256" key="4">
    <source>
        <dbReference type="ARBA" id="ARBA00023002"/>
    </source>
</evidence>
<sequence length="384" mass="43776">MTTQMFSYLQARYPLNPTMSCTYMRRPGGHPTCTGMMNSSSRRYHHFQLGRKALFTLSERASLWKEVEKQERQEDEKEPSPTCRGTRTRPLPSVVAVDPKPCKGSIFSYAIDCLEMLIVKMMYMYDSSSPPRYLSGNFAPVPAETPPTTDLPVTGHLPECLNGEFMRVGPNPKFAPVAGYHWFDGDGMIHGICIKNGRATYVSRYVKTSRFKQEEFLGGAKFFKVGDIKGHFGLLMFIPQILRLLLMDLSYGHGTGNTSLVYHHGKLLALCESDKPYAIKILEDGDLQTLGILDYDKRLGHSFTAHPKIDPFTGEMFTFGYSQMVPYITYRVISKDGFMHDPVLITLSDQPLMIHDFAITRNYAIFMDLPLYFRPKRKQYALYI</sequence>
<keyword evidence="2 8" id="KW-0479">Metal-binding</keyword>
<comment type="caution">
    <text evidence="10">The sequence shown here is derived from an EMBL/GenBank/DDBJ whole genome shotgun (WGS) entry which is preliminary data.</text>
</comment>
<feature type="region of interest" description="Disordered" evidence="9">
    <location>
        <begin position="68"/>
        <end position="88"/>
    </location>
</feature>
<evidence type="ECO:0000313" key="11">
    <source>
        <dbReference type="Proteomes" id="UP001346149"/>
    </source>
</evidence>
<dbReference type="GO" id="GO:0046872">
    <property type="term" value="F:metal ion binding"/>
    <property type="evidence" value="ECO:0007669"/>
    <property type="project" value="UniProtKB-KW"/>
</dbReference>
<keyword evidence="4" id="KW-0560">Oxidoreductase</keyword>
<dbReference type="AlphaFoldDB" id="A0AAN7LEQ0"/>
<evidence type="ECO:0000256" key="2">
    <source>
        <dbReference type="ARBA" id="ARBA00022723"/>
    </source>
</evidence>
<feature type="compositionally biased region" description="Basic and acidic residues" evidence="9">
    <location>
        <begin position="68"/>
        <end position="79"/>
    </location>
</feature>
<organism evidence="10 11">
    <name type="scientific">Trapa natans</name>
    <name type="common">Water chestnut</name>
    <dbReference type="NCBI Taxonomy" id="22666"/>
    <lineage>
        <taxon>Eukaryota</taxon>
        <taxon>Viridiplantae</taxon>
        <taxon>Streptophyta</taxon>
        <taxon>Embryophyta</taxon>
        <taxon>Tracheophyta</taxon>
        <taxon>Spermatophyta</taxon>
        <taxon>Magnoliopsida</taxon>
        <taxon>eudicotyledons</taxon>
        <taxon>Gunneridae</taxon>
        <taxon>Pentapetalae</taxon>
        <taxon>rosids</taxon>
        <taxon>malvids</taxon>
        <taxon>Myrtales</taxon>
        <taxon>Lythraceae</taxon>
        <taxon>Trapa</taxon>
    </lineage>
</organism>
<keyword evidence="3" id="KW-0223">Dioxygenase</keyword>
<dbReference type="Pfam" id="PF03055">
    <property type="entry name" value="RPE65"/>
    <property type="match status" value="1"/>
</dbReference>
<evidence type="ECO:0000256" key="3">
    <source>
        <dbReference type="ARBA" id="ARBA00022964"/>
    </source>
</evidence>
<reference evidence="10 11" key="1">
    <citation type="journal article" date="2023" name="Hortic Res">
        <title>Pangenome of water caltrop reveals structural variations and asymmetric subgenome divergence after allopolyploidization.</title>
        <authorList>
            <person name="Zhang X."/>
            <person name="Chen Y."/>
            <person name="Wang L."/>
            <person name="Yuan Y."/>
            <person name="Fang M."/>
            <person name="Shi L."/>
            <person name="Lu R."/>
            <person name="Comes H.P."/>
            <person name="Ma Y."/>
            <person name="Chen Y."/>
            <person name="Huang G."/>
            <person name="Zhou Y."/>
            <person name="Zheng Z."/>
            <person name="Qiu Y."/>
        </authorList>
    </citation>
    <scope>NUCLEOTIDE SEQUENCE [LARGE SCALE GENOMIC DNA]</scope>
    <source>
        <strain evidence="10">F231</strain>
    </source>
</reference>
<evidence type="ECO:0000256" key="9">
    <source>
        <dbReference type="SAM" id="MobiDB-lite"/>
    </source>
</evidence>
<dbReference type="GO" id="GO:0016121">
    <property type="term" value="P:carotene catabolic process"/>
    <property type="evidence" value="ECO:0007669"/>
    <property type="project" value="TreeGrafter"/>
</dbReference>
<evidence type="ECO:0000256" key="7">
    <source>
        <dbReference type="ARBA" id="ARBA00048709"/>
    </source>
</evidence>
<evidence type="ECO:0000256" key="5">
    <source>
        <dbReference type="ARBA" id="ARBA00023004"/>
    </source>
</evidence>
<dbReference type="GO" id="GO:0009570">
    <property type="term" value="C:chloroplast stroma"/>
    <property type="evidence" value="ECO:0007669"/>
    <property type="project" value="TreeGrafter"/>
</dbReference>
<evidence type="ECO:0000256" key="1">
    <source>
        <dbReference type="ARBA" id="ARBA00006787"/>
    </source>
</evidence>
<keyword evidence="11" id="KW-1185">Reference proteome</keyword>
<evidence type="ECO:0000256" key="8">
    <source>
        <dbReference type="PIRSR" id="PIRSR604294-1"/>
    </source>
</evidence>
<dbReference type="EC" id="1.14.99.n4" evidence="6"/>